<accession>A0A1G1V7G4</accession>
<evidence type="ECO:0000256" key="5">
    <source>
        <dbReference type="RuleBase" id="RU000568"/>
    </source>
</evidence>
<evidence type="ECO:0000256" key="3">
    <source>
        <dbReference type="ARBA" id="ARBA00023274"/>
    </source>
</evidence>
<evidence type="ECO:0000313" key="6">
    <source>
        <dbReference type="EMBL" id="OGY11355.1"/>
    </source>
</evidence>
<dbReference type="Proteomes" id="UP000178319">
    <property type="component" value="Unassembled WGS sequence"/>
</dbReference>
<dbReference type="AlphaFoldDB" id="A0A1G1V7G4"/>
<organism evidence="6 7">
    <name type="scientific">Candidatus Blackburnbacteria bacterium RIFCSPHIGHO2_02_FULL_44_20</name>
    <dbReference type="NCBI Taxonomy" id="1797516"/>
    <lineage>
        <taxon>Bacteria</taxon>
        <taxon>Candidatus Blackburniibacteriota</taxon>
    </lineage>
</organism>
<dbReference type="InterPro" id="IPR037229">
    <property type="entry name" value="Ribosomal_bL35_sf"/>
</dbReference>
<dbReference type="Pfam" id="PF01632">
    <property type="entry name" value="Ribosomal_L35p"/>
    <property type="match status" value="1"/>
</dbReference>
<comment type="caution">
    <text evidence="6">The sequence shown here is derived from an EMBL/GenBank/DDBJ whole genome shotgun (WGS) entry which is preliminary data.</text>
</comment>
<keyword evidence="2 4" id="KW-0689">Ribosomal protein</keyword>
<dbReference type="GO" id="GO:1990904">
    <property type="term" value="C:ribonucleoprotein complex"/>
    <property type="evidence" value="ECO:0007669"/>
    <property type="project" value="UniProtKB-KW"/>
</dbReference>
<dbReference type="Gene3D" id="4.10.410.60">
    <property type="match status" value="1"/>
</dbReference>
<dbReference type="HAMAP" id="MF_00514">
    <property type="entry name" value="Ribosomal_bL35"/>
    <property type="match status" value="1"/>
</dbReference>
<evidence type="ECO:0000313" key="7">
    <source>
        <dbReference type="Proteomes" id="UP000178319"/>
    </source>
</evidence>
<protein>
    <recommendedName>
        <fullName evidence="4">Large ribosomal subunit protein bL35</fullName>
    </recommendedName>
</protein>
<dbReference type="STRING" id="1797516.A3D26_02510"/>
<comment type="similarity">
    <text evidence="1 4 5">Belongs to the bacterial ribosomal protein bL35 family.</text>
</comment>
<gene>
    <name evidence="4" type="primary">rpmI</name>
    <name evidence="6" type="ORF">A3D26_02510</name>
</gene>
<sequence length="67" mass="7768">MKKVKFKTRKALTRRVKITGTGKILRGRSFGRHLKANKSKKQSRVYKRAIEVTGAVRKKFRKALGLR</sequence>
<dbReference type="SUPFAM" id="SSF143034">
    <property type="entry name" value="L35p-like"/>
    <property type="match status" value="1"/>
</dbReference>
<dbReference type="PROSITE" id="PS00936">
    <property type="entry name" value="RIBOSOMAL_L35"/>
    <property type="match status" value="1"/>
</dbReference>
<dbReference type="GO" id="GO:0006412">
    <property type="term" value="P:translation"/>
    <property type="evidence" value="ECO:0007669"/>
    <property type="project" value="UniProtKB-UniRule"/>
</dbReference>
<dbReference type="InterPro" id="IPR018265">
    <property type="entry name" value="Ribosomal_bL35_CS"/>
</dbReference>
<evidence type="ECO:0000256" key="2">
    <source>
        <dbReference type="ARBA" id="ARBA00022980"/>
    </source>
</evidence>
<dbReference type="PRINTS" id="PR00064">
    <property type="entry name" value="RIBOSOMALL35"/>
</dbReference>
<keyword evidence="3 4" id="KW-0687">Ribonucleoprotein</keyword>
<dbReference type="InterPro" id="IPR021137">
    <property type="entry name" value="Ribosomal_bL35-like"/>
</dbReference>
<dbReference type="EMBL" id="MHBZ01000019">
    <property type="protein sequence ID" value="OGY11355.1"/>
    <property type="molecule type" value="Genomic_DNA"/>
</dbReference>
<evidence type="ECO:0000256" key="1">
    <source>
        <dbReference type="ARBA" id="ARBA00006598"/>
    </source>
</evidence>
<dbReference type="GO" id="GO:0005840">
    <property type="term" value="C:ribosome"/>
    <property type="evidence" value="ECO:0007669"/>
    <property type="project" value="UniProtKB-KW"/>
</dbReference>
<proteinExistence type="inferred from homology"/>
<evidence type="ECO:0000256" key="4">
    <source>
        <dbReference type="HAMAP-Rule" id="MF_00514"/>
    </source>
</evidence>
<name>A0A1G1V7G4_9BACT</name>
<reference evidence="6 7" key="1">
    <citation type="journal article" date="2016" name="Nat. Commun.">
        <title>Thousands of microbial genomes shed light on interconnected biogeochemical processes in an aquifer system.</title>
        <authorList>
            <person name="Anantharaman K."/>
            <person name="Brown C.T."/>
            <person name="Hug L.A."/>
            <person name="Sharon I."/>
            <person name="Castelle C.J."/>
            <person name="Probst A.J."/>
            <person name="Thomas B.C."/>
            <person name="Singh A."/>
            <person name="Wilkins M.J."/>
            <person name="Karaoz U."/>
            <person name="Brodie E.L."/>
            <person name="Williams K.H."/>
            <person name="Hubbard S.S."/>
            <person name="Banfield J.F."/>
        </authorList>
    </citation>
    <scope>NUCLEOTIDE SEQUENCE [LARGE SCALE GENOMIC DNA]</scope>
</reference>
<dbReference type="GO" id="GO:0003735">
    <property type="term" value="F:structural constituent of ribosome"/>
    <property type="evidence" value="ECO:0007669"/>
    <property type="project" value="InterPro"/>
</dbReference>
<dbReference type="InterPro" id="IPR001706">
    <property type="entry name" value="Ribosomal_bL35"/>
</dbReference>